<evidence type="ECO:0000256" key="1">
    <source>
        <dbReference type="RuleBase" id="RU003682"/>
    </source>
</evidence>
<evidence type="ECO:0000259" key="2">
    <source>
        <dbReference type="PROSITE" id="PS51471"/>
    </source>
</evidence>
<feature type="domain" description="Fe2OG dioxygenase" evidence="2">
    <location>
        <begin position="96"/>
        <end position="200"/>
    </location>
</feature>
<keyword evidence="1" id="KW-0560">Oxidoreductase</keyword>
<dbReference type="Proteomes" id="UP001165060">
    <property type="component" value="Unassembled WGS sequence"/>
</dbReference>
<name>A0ABQ6M7L9_9STRA</name>
<keyword evidence="1" id="KW-0408">Iron</keyword>
<dbReference type="PROSITE" id="PS51471">
    <property type="entry name" value="FE2OG_OXY"/>
    <property type="match status" value="1"/>
</dbReference>
<keyword evidence="4" id="KW-1185">Reference proteome</keyword>
<comment type="caution">
    <text evidence="3">The sequence shown here is derived from an EMBL/GenBank/DDBJ whole genome shotgun (WGS) entry which is preliminary data.</text>
</comment>
<proteinExistence type="inferred from homology"/>
<comment type="similarity">
    <text evidence="1">Belongs to the iron/ascorbate-dependent oxidoreductase family.</text>
</comment>
<evidence type="ECO:0000313" key="4">
    <source>
        <dbReference type="Proteomes" id="UP001165060"/>
    </source>
</evidence>
<organism evidence="3 4">
    <name type="scientific">Tetraparma gracilis</name>
    <dbReference type="NCBI Taxonomy" id="2962635"/>
    <lineage>
        <taxon>Eukaryota</taxon>
        <taxon>Sar</taxon>
        <taxon>Stramenopiles</taxon>
        <taxon>Ochrophyta</taxon>
        <taxon>Bolidophyceae</taxon>
        <taxon>Parmales</taxon>
        <taxon>Triparmaceae</taxon>
        <taxon>Tetraparma</taxon>
    </lineage>
</organism>
<dbReference type="EMBL" id="BRYB01000035">
    <property type="protein sequence ID" value="GMI21046.1"/>
    <property type="molecule type" value="Genomic_DNA"/>
</dbReference>
<accession>A0ABQ6M7L9</accession>
<keyword evidence="1" id="KW-0479">Metal-binding</keyword>
<evidence type="ECO:0000313" key="3">
    <source>
        <dbReference type="EMBL" id="GMI21046.1"/>
    </source>
</evidence>
<protein>
    <recommendedName>
        <fullName evidence="2">Fe2OG dioxygenase domain-containing protein</fullName>
    </recommendedName>
</protein>
<dbReference type="InterPro" id="IPR005123">
    <property type="entry name" value="Oxoglu/Fe-dep_dioxygenase_dom"/>
</dbReference>
<dbReference type="Gene3D" id="2.60.120.620">
    <property type="entry name" value="q2cbj1_9rhob like domain"/>
    <property type="match status" value="1"/>
</dbReference>
<sequence>MPTICDQSRLRSLGVTFCAVPSFQPLPCDSNGSLLSRLNITSLCEPNPLNISMEDNDYAFYKNILDDPSFPYVEEIVQAITPTLLEHFVTDMNDVYVDDVFVVHYNTEQYDSRCPKHQDPSDITVNVCLERSEDLEGSQIVFYGSKRIRCVEPFEEKQEEDGFLIDTKLGCCSIHWGAHPHEVTPLKRGRRTNVIFTMAYKDAAKSEKDRICYADQQGSAER</sequence>
<gene>
    <name evidence="3" type="ORF">TeGR_g6737</name>
</gene>
<reference evidence="3 4" key="1">
    <citation type="journal article" date="2023" name="Commun. Biol.">
        <title>Genome analysis of Parmales, the sister group of diatoms, reveals the evolutionary specialization of diatoms from phago-mixotrophs to photoautotrophs.</title>
        <authorList>
            <person name="Ban H."/>
            <person name="Sato S."/>
            <person name="Yoshikawa S."/>
            <person name="Yamada K."/>
            <person name="Nakamura Y."/>
            <person name="Ichinomiya M."/>
            <person name="Sato N."/>
            <person name="Blanc-Mathieu R."/>
            <person name="Endo H."/>
            <person name="Kuwata A."/>
            <person name="Ogata H."/>
        </authorList>
    </citation>
    <scope>NUCLEOTIDE SEQUENCE [LARGE SCALE GENOMIC DNA]</scope>
</reference>